<sequence length="127" mass="14008">MRLRWLALACVCLPLAACQPQGGQDGERQGQVEIAPDATATADVDRRATLALKQDLVTRFPQNSPTEVVEEGLKKDGFDCGPNPAKASERACLRAVRKEGCEENTIVRTKPYLPEKAQFIRICEIVR</sequence>
<dbReference type="Proteomes" id="UP000245086">
    <property type="component" value="Unassembled WGS sequence"/>
</dbReference>
<accession>A0A2P2ECE1</accession>
<dbReference type="AlphaFoldDB" id="A0A2P2ECE1"/>
<evidence type="ECO:0000313" key="2">
    <source>
        <dbReference type="Proteomes" id="UP000245086"/>
    </source>
</evidence>
<evidence type="ECO:0000313" key="1">
    <source>
        <dbReference type="EMBL" id="GBF58738.1"/>
    </source>
</evidence>
<keyword evidence="2" id="KW-1185">Reference proteome</keyword>
<dbReference type="EMBL" id="BFBR01000007">
    <property type="protein sequence ID" value="GBF58738.1"/>
    <property type="molecule type" value="Genomic_DNA"/>
</dbReference>
<reference evidence="1 2" key="1">
    <citation type="journal article" date="2018" name="Genome Announc.">
        <title>Draft Genome Sequence of "Candidatus Phycosocius bacilliformis," an Alphaproteobacterial Ectosymbiont of the Hydrocarbon-Producing Green Alga Botryococcus braunii.</title>
        <authorList>
            <person name="Tanabe Y."/>
            <person name="Yamaguchi H."/>
            <person name="Watanabe M.M."/>
        </authorList>
    </citation>
    <scope>NUCLEOTIDE SEQUENCE [LARGE SCALE GENOMIC DNA]</scope>
    <source>
        <strain evidence="1 2">BOTRYCO-2</strain>
    </source>
</reference>
<protein>
    <submittedName>
        <fullName evidence="1">Uncharacterized protein</fullName>
    </submittedName>
</protein>
<dbReference type="OrthoDB" id="9894414at2"/>
<name>A0A2P2ECE1_9PROT</name>
<organism evidence="1 2">
    <name type="scientific">Candidatus Phycosocius bacilliformis</name>
    <dbReference type="NCBI Taxonomy" id="1445552"/>
    <lineage>
        <taxon>Bacteria</taxon>
        <taxon>Pseudomonadati</taxon>
        <taxon>Pseudomonadota</taxon>
        <taxon>Alphaproteobacteria</taxon>
        <taxon>Caulobacterales</taxon>
        <taxon>Caulobacterales incertae sedis</taxon>
        <taxon>Candidatus Phycosocius</taxon>
    </lineage>
</organism>
<comment type="caution">
    <text evidence="1">The sequence shown here is derived from an EMBL/GenBank/DDBJ whole genome shotgun (WGS) entry which is preliminary data.</text>
</comment>
<gene>
    <name evidence="1" type="ORF">PbB2_02426</name>
</gene>
<dbReference type="RefSeq" id="WP_108985589.1">
    <property type="nucleotide sequence ID" value="NZ_BFBR01000007.1"/>
</dbReference>
<proteinExistence type="predicted"/>